<dbReference type="Pfam" id="PF01435">
    <property type="entry name" value="Peptidase_M48"/>
    <property type="match status" value="1"/>
</dbReference>
<comment type="similarity">
    <text evidence="6">Belongs to the peptidase M48 family.</text>
</comment>
<keyword evidence="10" id="KW-1185">Reference proteome</keyword>
<feature type="domain" description="Peptidase M48" evidence="8">
    <location>
        <begin position="189"/>
        <end position="256"/>
    </location>
</feature>
<keyword evidence="5 6" id="KW-0482">Metalloprotease</keyword>
<name>A0ABS7Y4H7_9BURK</name>
<comment type="cofactor">
    <cofactor evidence="6">
        <name>Zn(2+)</name>
        <dbReference type="ChEBI" id="CHEBI:29105"/>
    </cofactor>
    <text evidence="6">Binds 1 zinc ion per subunit.</text>
</comment>
<dbReference type="InterPro" id="IPR001915">
    <property type="entry name" value="Peptidase_M48"/>
</dbReference>
<feature type="chain" id="PRO_5045797196" evidence="7">
    <location>
        <begin position="30"/>
        <end position="365"/>
    </location>
</feature>
<protein>
    <submittedName>
        <fullName evidence="9">M48 family metallopeptidase</fullName>
    </submittedName>
</protein>
<evidence type="ECO:0000256" key="7">
    <source>
        <dbReference type="SAM" id="SignalP"/>
    </source>
</evidence>
<evidence type="ECO:0000256" key="6">
    <source>
        <dbReference type="RuleBase" id="RU003983"/>
    </source>
</evidence>
<evidence type="ECO:0000256" key="1">
    <source>
        <dbReference type="ARBA" id="ARBA00022670"/>
    </source>
</evidence>
<comment type="caution">
    <text evidence="9">The sequence shown here is derived from an EMBL/GenBank/DDBJ whole genome shotgun (WGS) entry which is preliminary data.</text>
</comment>
<dbReference type="EMBL" id="JAHYBX010000001">
    <property type="protein sequence ID" value="MCA1854575.1"/>
    <property type="molecule type" value="Genomic_DNA"/>
</dbReference>
<keyword evidence="7" id="KW-0732">Signal</keyword>
<organism evidence="9 10">
    <name type="scientific">Massilia hydrophila</name>
    <dbReference type="NCBI Taxonomy" id="3044279"/>
    <lineage>
        <taxon>Bacteria</taxon>
        <taxon>Pseudomonadati</taxon>
        <taxon>Pseudomonadota</taxon>
        <taxon>Betaproteobacteria</taxon>
        <taxon>Burkholderiales</taxon>
        <taxon>Oxalobacteraceae</taxon>
        <taxon>Telluria group</taxon>
        <taxon>Massilia</taxon>
    </lineage>
</organism>
<dbReference type="Proteomes" id="UP001198602">
    <property type="component" value="Unassembled WGS sequence"/>
</dbReference>
<reference evidence="9 10" key="1">
    <citation type="submission" date="2021-07" db="EMBL/GenBank/DDBJ databases">
        <title>Characterization of Violacein-producing bacteria and related species.</title>
        <authorList>
            <person name="Wilson H.S."/>
            <person name="De Leon M.E."/>
        </authorList>
    </citation>
    <scope>NUCLEOTIDE SEQUENCE [LARGE SCALE GENOMIC DNA]</scope>
    <source>
        <strain evidence="9 10">HSC-2F05</strain>
    </source>
</reference>
<evidence type="ECO:0000256" key="2">
    <source>
        <dbReference type="ARBA" id="ARBA00022723"/>
    </source>
</evidence>
<sequence>MSRIRIHLRPYFRSAALCIAAAALLSACASQGPVQPGQQLPPGQTAPQTPPVTPEMTAAAETLTQMAALHDRLYKVAAPLLIDNAELCTRHARNLLGFTAKNRYSYSGQYNEAAYRVLGMGEVLQVTNVLVGSGAAKAGLRQGDLLLAAGAKPLPPGPDALKQAGAIFSPIVAKQAALPLTVERDGQQRSLNVPVTRACGYSIELGNADNVNAYADGQRILVTRGMMGVTENDTELAYVLAHTMAHNMLGHAASQRNAGTIGSIIDNLNSIVPDTSMLIGSGGIKAMPAGLDAGAERLAVYLLARADYRLDGLAAFWKRFAAAYPATVLNGHTANHPALAQRLGAIDKAVAEVKAKKADKKPLTP</sequence>
<dbReference type="InterPro" id="IPR036034">
    <property type="entry name" value="PDZ_sf"/>
</dbReference>
<evidence type="ECO:0000256" key="4">
    <source>
        <dbReference type="ARBA" id="ARBA00022833"/>
    </source>
</evidence>
<keyword evidence="1 6" id="KW-0645">Protease</keyword>
<evidence type="ECO:0000259" key="8">
    <source>
        <dbReference type="Pfam" id="PF01435"/>
    </source>
</evidence>
<dbReference type="Gene3D" id="2.30.42.10">
    <property type="match status" value="1"/>
</dbReference>
<accession>A0ABS7Y4H7</accession>
<dbReference type="RefSeq" id="WP_225237036.1">
    <property type="nucleotide sequence ID" value="NZ_JAHYBX010000001.1"/>
</dbReference>
<dbReference type="CDD" id="cd07342">
    <property type="entry name" value="M48C_Oma1_like"/>
    <property type="match status" value="1"/>
</dbReference>
<proteinExistence type="inferred from homology"/>
<feature type="signal peptide" evidence="7">
    <location>
        <begin position="1"/>
        <end position="29"/>
    </location>
</feature>
<evidence type="ECO:0000256" key="5">
    <source>
        <dbReference type="ARBA" id="ARBA00023049"/>
    </source>
</evidence>
<dbReference type="PROSITE" id="PS51257">
    <property type="entry name" value="PROKAR_LIPOPROTEIN"/>
    <property type="match status" value="1"/>
</dbReference>
<evidence type="ECO:0000256" key="3">
    <source>
        <dbReference type="ARBA" id="ARBA00022801"/>
    </source>
</evidence>
<keyword evidence="4 6" id="KW-0862">Zinc</keyword>
<evidence type="ECO:0000313" key="9">
    <source>
        <dbReference type="EMBL" id="MCA1854575.1"/>
    </source>
</evidence>
<evidence type="ECO:0000313" key="10">
    <source>
        <dbReference type="Proteomes" id="UP001198602"/>
    </source>
</evidence>
<keyword evidence="2" id="KW-0479">Metal-binding</keyword>
<gene>
    <name evidence="9" type="ORF">LE190_01365</name>
</gene>
<dbReference type="SUPFAM" id="SSF50156">
    <property type="entry name" value="PDZ domain-like"/>
    <property type="match status" value="1"/>
</dbReference>
<keyword evidence="3 6" id="KW-0378">Hydrolase</keyword>